<protein>
    <submittedName>
        <fullName evidence="1">Uncharacterized protein</fullName>
    </submittedName>
</protein>
<dbReference type="HOGENOM" id="CLU_1229216_0_0_6"/>
<dbReference type="KEGG" id="sgl:SG0237"/>
<dbReference type="BioCyc" id="SGLO343509:SGP1_RS02170-MONOMER"/>
<evidence type="ECO:0000313" key="1">
    <source>
        <dbReference type="EMBL" id="BAE73512.1"/>
    </source>
</evidence>
<reference evidence="1 2" key="1">
    <citation type="journal article" date="2006" name="Genome Res.">
        <title>Massive genome erosion and functional adaptations provide insights into the symbiotic lifestyle of Sodalis glossinidius in the tsetse host.</title>
        <authorList>
            <person name="Toh H."/>
            <person name="Weiss B.L."/>
            <person name="Perkin S.A.H."/>
            <person name="Yamashita A."/>
            <person name="Oshima K."/>
            <person name="Hattori M."/>
            <person name="Aksoy S."/>
        </authorList>
    </citation>
    <scope>NUCLEOTIDE SEQUENCE [LARGE SCALE GENOMIC DNA]</scope>
    <source>
        <strain evidence="2">morsitans</strain>
    </source>
</reference>
<keyword evidence="2" id="KW-1185">Reference proteome</keyword>
<organism evidence="1 2">
    <name type="scientific">Sodalis glossinidius (strain morsitans)</name>
    <dbReference type="NCBI Taxonomy" id="343509"/>
    <lineage>
        <taxon>Bacteria</taxon>
        <taxon>Pseudomonadati</taxon>
        <taxon>Pseudomonadota</taxon>
        <taxon>Gammaproteobacteria</taxon>
        <taxon>Enterobacterales</taxon>
        <taxon>Bruguierivoracaceae</taxon>
        <taxon>Sodalis</taxon>
    </lineage>
</organism>
<proteinExistence type="predicted"/>
<evidence type="ECO:0000313" key="2">
    <source>
        <dbReference type="Proteomes" id="UP000001932"/>
    </source>
</evidence>
<gene>
    <name evidence="1" type="ordered locus">SG0237</name>
</gene>
<dbReference type="EMBL" id="AP008232">
    <property type="protein sequence ID" value="BAE73512.1"/>
    <property type="molecule type" value="Genomic_DNA"/>
</dbReference>
<dbReference type="Proteomes" id="UP000001932">
    <property type="component" value="Chromosome"/>
</dbReference>
<name>Q2NWG3_SODGM</name>
<accession>Q2NWG3</accession>
<sequence length="225" mass="25753">MLVSPTVLYNPVHQDSIRDVARYLLDDLTLGLDQAREKLQHLSSGQMLLLPMMSTPVCPYARTALTGHFSADVVLKKDDYWHFAVFDNLDDSDTEPLKEAVLGQLIPKKRGRYYFFQQHFQQRNDCAVHVYNFFSRCLASKEAFFTGPALWGKLFDDYCQEAADLTQAPGEDSTLSSTMLHRYFMLECLATGYRQDEWGMVQQAMVARPRFSFCPVPVAARRAEC</sequence>
<dbReference type="AlphaFoldDB" id="Q2NWG3"/>